<organism evidence="1 2">
    <name type="scientific">Chitinophaga pinensis (strain ATCC 43595 / DSM 2588 / LMG 13176 / NBRC 15968 / NCIMB 11800 / UQM 2034)</name>
    <dbReference type="NCBI Taxonomy" id="485918"/>
    <lineage>
        <taxon>Bacteria</taxon>
        <taxon>Pseudomonadati</taxon>
        <taxon>Bacteroidota</taxon>
        <taxon>Chitinophagia</taxon>
        <taxon>Chitinophagales</taxon>
        <taxon>Chitinophagaceae</taxon>
        <taxon>Chitinophaga</taxon>
    </lineage>
</organism>
<gene>
    <name evidence="1" type="ordered locus">Cpin_6583</name>
</gene>
<accession>A0A979GAZ8</accession>
<proteinExistence type="predicted"/>
<dbReference type="KEGG" id="cpi:Cpin_6583"/>
<reference evidence="1 2" key="2">
    <citation type="journal article" date="2010" name="Stand. Genomic Sci.">
        <title>Complete genome sequence of Chitinophaga pinensis type strain (UQM 2034).</title>
        <authorList>
            <person name="Glavina Del Rio T."/>
            <person name="Abt B."/>
            <person name="Spring S."/>
            <person name="Lapidus A."/>
            <person name="Nolan M."/>
            <person name="Tice H."/>
            <person name="Copeland A."/>
            <person name="Cheng J.F."/>
            <person name="Chen F."/>
            <person name="Bruce D."/>
            <person name="Goodwin L."/>
            <person name="Pitluck S."/>
            <person name="Ivanova N."/>
            <person name="Mavromatis K."/>
            <person name="Mikhailova N."/>
            <person name="Pati A."/>
            <person name="Chen A."/>
            <person name="Palaniappan K."/>
            <person name="Land M."/>
            <person name="Hauser L."/>
            <person name="Chang Y.J."/>
            <person name="Jeffries C.D."/>
            <person name="Chain P."/>
            <person name="Saunders E."/>
            <person name="Detter J.C."/>
            <person name="Brettin T."/>
            <person name="Rohde M."/>
            <person name="Goker M."/>
            <person name="Bristow J."/>
            <person name="Eisen J.A."/>
            <person name="Markowitz V."/>
            <person name="Hugenholtz P."/>
            <person name="Kyrpides N.C."/>
            <person name="Klenk H.P."/>
            <person name="Lucas S."/>
        </authorList>
    </citation>
    <scope>NUCLEOTIDE SEQUENCE [LARGE SCALE GENOMIC DNA]</scope>
    <source>
        <strain evidence="2">ATCC 43595 / DSM 2588 / LMG 13176 / NBRC 15968 / NCIMB 11800 / UQM 2034</strain>
    </source>
</reference>
<evidence type="ECO:0000313" key="1">
    <source>
        <dbReference type="EMBL" id="ACU63987.1"/>
    </source>
</evidence>
<name>A0A979GAZ8_CHIPD</name>
<reference evidence="2" key="1">
    <citation type="submission" date="2009-08" db="EMBL/GenBank/DDBJ databases">
        <title>The complete genome of Chitinophaga pinensis DSM 2588.</title>
        <authorList>
            <consortium name="US DOE Joint Genome Institute (JGI-PGF)"/>
            <person name="Lucas S."/>
            <person name="Copeland A."/>
            <person name="Lapidus A."/>
            <person name="Glavina del Rio T."/>
            <person name="Dalin E."/>
            <person name="Tice H."/>
            <person name="Bruce D."/>
            <person name="Goodwin L."/>
            <person name="Pitluck S."/>
            <person name="Kyrpides N."/>
            <person name="Mavromatis K."/>
            <person name="Ivanova N."/>
            <person name="Mikhailova N."/>
            <person name="Sims D."/>
            <person name="Meinche L."/>
            <person name="Brettin T."/>
            <person name="Detter J.C."/>
            <person name="Han C."/>
            <person name="Larimer F."/>
            <person name="Land M."/>
            <person name="Hauser L."/>
            <person name="Markowitz V."/>
            <person name="Cheng J.-F."/>
            <person name="Hugenholtz P."/>
            <person name="Woyke T."/>
            <person name="Wu D."/>
            <person name="Spring S."/>
            <person name="Klenk H.-P."/>
            <person name="Eisen J.A."/>
        </authorList>
    </citation>
    <scope>NUCLEOTIDE SEQUENCE [LARGE SCALE GENOMIC DNA]</scope>
    <source>
        <strain evidence="2">ATCC 43595 / DSM 2588 / LMG 13176 / NBRC 15968 / NCIMB 11800 / UQM 2034</strain>
    </source>
</reference>
<dbReference type="Proteomes" id="UP000002215">
    <property type="component" value="Chromosome"/>
</dbReference>
<evidence type="ECO:0000313" key="2">
    <source>
        <dbReference type="Proteomes" id="UP000002215"/>
    </source>
</evidence>
<dbReference type="AlphaFoldDB" id="A0A979GAZ8"/>
<protein>
    <submittedName>
        <fullName evidence="1">Uncharacterized protein</fullName>
    </submittedName>
</protein>
<dbReference type="EMBL" id="CP001699">
    <property type="protein sequence ID" value="ACU63987.1"/>
    <property type="molecule type" value="Genomic_DNA"/>
</dbReference>
<sequence>MQTQRSKGCPYFDHIIFFSNFSAVINKHIRMNKLVLALLTIGLLAGCGSKKNKSGKDDFTFEDFRHLFAEAKLPYKLMPEELANKKSDTAGISPEVLKQFLTDTLGKSDFPEGATVKFYPVAAVDGAAVNYFVVKAVGKSLTTAYICFLDKKGHYLNRLPAGKVADKSDVFYFSIDTRQVIKVTNERELEPGHRSTREDFFGVSDNGSTTLIMTNTSGDPGAGQLFNPIDTLKAAHKLSGDYVSGENSLVSVRDGDDPKSFLFFISFSNKTGCKGELSGTGHFTGANKGEYKDKETDCGIAFQFASGRVSIKEIGGCGAYRGVRCFFEGSYAKKKAK</sequence>